<gene>
    <name evidence="2" type="ORF">R69776_03015</name>
</gene>
<dbReference type="Pfam" id="PF08878">
    <property type="entry name" value="HamA"/>
    <property type="match status" value="1"/>
</dbReference>
<dbReference type="EMBL" id="CAJNBH010000008">
    <property type="protein sequence ID" value="CAE6753001.1"/>
    <property type="molecule type" value="Genomic_DNA"/>
</dbReference>
<name>A0ABN7LNN1_9BURK</name>
<sequence length="326" mass="36201">MEDNNTVSSEFEQYFEPLLGAHVVQHRIRRLAKTDLADPAVSAYFLYPAFENGRPGVDALVQAMKLEIPSFCTTKQERAMAQSKDRESGLGIFETQMLVDGARDLFIKATGGRANSGEGGELLLFAFIEHFLRAPIILSKMRLKTNTNMPVHGSDGVHARWDNEGNRLVVIFGESKVHATLPAALQSAAESVGSFVANVDDRKNHELLLTTRHIDLDGFPLAYQDALKQYLHPFATEEGAQREDRFAILLAYTSAGYANLDKVAIAKAEAAFQKHYSGKLASALKLAKKHLADVHIALEQVDLFILPMPSVQEFRDKFDEALRGRF</sequence>
<evidence type="ECO:0000259" key="1">
    <source>
        <dbReference type="Pfam" id="PF08878"/>
    </source>
</evidence>
<evidence type="ECO:0000313" key="3">
    <source>
        <dbReference type="Proteomes" id="UP000673821"/>
    </source>
</evidence>
<organism evidence="2 3">
    <name type="scientific">Paraburkholderia nemoris</name>
    <dbReference type="NCBI Taxonomy" id="2793076"/>
    <lineage>
        <taxon>Bacteria</taxon>
        <taxon>Pseudomonadati</taxon>
        <taxon>Pseudomonadota</taxon>
        <taxon>Betaproteobacteria</taxon>
        <taxon>Burkholderiales</taxon>
        <taxon>Burkholderiaceae</taxon>
        <taxon>Paraburkholderia</taxon>
    </lineage>
</organism>
<evidence type="ECO:0000313" key="2">
    <source>
        <dbReference type="EMBL" id="CAE6753001.1"/>
    </source>
</evidence>
<feature type="domain" description="Anti-bacteriophage protein A/HamA C-terminal" evidence="1">
    <location>
        <begin position="41"/>
        <end position="322"/>
    </location>
</feature>
<dbReference type="Proteomes" id="UP000673821">
    <property type="component" value="Unassembled WGS sequence"/>
</dbReference>
<keyword evidence="3" id="KW-1185">Reference proteome</keyword>
<proteinExistence type="predicted"/>
<dbReference type="RefSeq" id="WP_200659386.1">
    <property type="nucleotide sequence ID" value="NZ_CAJNBH010000008.1"/>
</dbReference>
<accession>A0ABN7LNN1</accession>
<comment type="caution">
    <text evidence="2">The sequence shown here is derived from an EMBL/GenBank/DDBJ whole genome shotgun (WGS) entry which is preliminary data.</text>
</comment>
<reference evidence="2 3" key="1">
    <citation type="submission" date="2021-02" db="EMBL/GenBank/DDBJ databases">
        <authorList>
            <person name="Vanwijnsberghe S."/>
        </authorList>
    </citation>
    <scope>NUCLEOTIDE SEQUENCE [LARGE SCALE GENOMIC DNA]</scope>
    <source>
        <strain evidence="2 3">R-69776</strain>
    </source>
</reference>
<dbReference type="InterPro" id="IPR014976">
    <property type="entry name" value="AbpA_HamA_C"/>
</dbReference>
<protein>
    <recommendedName>
        <fullName evidence="1">Anti-bacteriophage protein A/HamA C-terminal domain-containing protein</fullName>
    </recommendedName>
</protein>